<dbReference type="PANTHER" id="PTHR13767:SF2">
    <property type="entry name" value="PSEUDOURIDYLATE SYNTHASE TRUB1"/>
    <property type="match status" value="1"/>
</dbReference>
<evidence type="ECO:0000256" key="1">
    <source>
        <dbReference type="ARBA" id="ARBA00000385"/>
    </source>
</evidence>
<dbReference type="CDD" id="cd02573">
    <property type="entry name" value="PseudoU_synth_EcTruB"/>
    <property type="match status" value="1"/>
</dbReference>
<comment type="catalytic activity">
    <reaction evidence="1 5">
        <text>uridine(55) in tRNA = pseudouridine(55) in tRNA</text>
        <dbReference type="Rhea" id="RHEA:42532"/>
        <dbReference type="Rhea" id="RHEA-COMP:10101"/>
        <dbReference type="Rhea" id="RHEA-COMP:10102"/>
        <dbReference type="ChEBI" id="CHEBI:65314"/>
        <dbReference type="ChEBI" id="CHEBI:65315"/>
        <dbReference type="EC" id="5.4.99.25"/>
    </reaction>
</comment>
<evidence type="ECO:0000256" key="3">
    <source>
        <dbReference type="ARBA" id="ARBA00022694"/>
    </source>
</evidence>
<dbReference type="GO" id="GO:0031119">
    <property type="term" value="P:tRNA pseudouridine synthesis"/>
    <property type="evidence" value="ECO:0007669"/>
    <property type="project" value="UniProtKB-UniRule"/>
</dbReference>
<keyword evidence="4 5" id="KW-0413">Isomerase</keyword>
<dbReference type="InterPro" id="IPR014780">
    <property type="entry name" value="tRNA_psdUridine_synth_TruB"/>
</dbReference>
<reference evidence="9" key="1">
    <citation type="submission" date="2012-03" db="EMBL/GenBank/DDBJ databases">
        <title>Complete sequence of chromosome of Deinococcus peraridilitoris DSM 19664.</title>
        <authorList>
            <person name="Lucas S."/>
            <person name="Copeland A."/>
            <person name="Lapidus A."/>
            <person name="Glavina del Rio T."/>
            <person name="Dalin E."/>
            <person name="Tice H."/>
            <person name="Bruce D."/>
            <person name="Goodwin L."/>
            <person name="Pitluck S."/>
            <person name="Peters L."/>
            <person name="Mikhailova N."/>
            <person name="Lu M."/>
            <person name="Kyrpides N."/>
            <person name="Mavromatis K."/>
            <person name="Ivanova N."/>
            <person name="Brettin T."/>
            <person name="Detter J.C."/>
            <person name="Han C."/>
            <person name="Larimer F."/>
            <person name="Land M."/>
            <person name="Hauser L."/>
            <person name="Markowitz V."/>
            <person name="Cheng J.-F."/>
            <person name="Hugenholtz P."/>
            <person name="Woyke T."/>
            <person name="Wu D."/>
            <person name="Pukall R."/>
            <person name="Steenblock K."/>
            <person name="Brambilla E."/>
            <person name="Klenk H.-P."/>
            <person name="Eisen J.A."/>
        </authorList>
    </citation>
    <scope>NUCLEOTIDE SEQUENCE [LARGE SCALE GENOMIC DNA]</scope>
    <source>
        <strain evidence="9">DSM 19664 / LMG 22246 / CIP 109416 / KR-200</strain>
    </source>
</reference>
<dbReference type="SUPFAM" id="SSF55120">
    <property type="entry name" value="Pseudouridine synthase"/>
    <property type="match status" value="1"/>
</dbReference>
<feature type="domain" description="Pseudouridine synthase II N-terminal" evidence="6">
    <location>
        <begin position="22"/>
        <end position="154"/>
    </location>
</feature>
<feature type="domain" description="tRNA pseudouridylate synthase B C-terminal" evidence="7">
    <location>
        <begin position="206"/>
        <end position="248"/>
    </location>
</feature>
<dbReference type="InterPro" id="IPR032819">
    <property type="entry name" value="TruB_C"/>
</dbReference>
<evidence type="ECO:0000259" key="6">
    <source>
        <dbReference type="Pfam" id="PF01509"/>
    </source>
</evidence>
<dbReference type="InterPro" id="IPR002501">
    <property type="entry name" value="PsdUridine_synth_N"/>
</dbReference>
<dbReference type="HAMAP" id="MF_01080">
    <property type="entry name" value="TruB_bact"/>
    <property type="match status" value="1"/>
</dbReference>
<dbReference type="GO" id="GO:0003723">
    <property type="term" value="F:RNA binding"/>
    <property type="evidence" value="ECO:0007669"/>
    <property type="project" value="InterPro"/>
</dbReference>
<evidence type="ECO:0000256" key="5">
    <source>
        <dbReference type="HAMAP-Rule" id="MF_01080"/>
    </source>
</evidence>
<dbReference type="eggNOG" id="COG0130">
    <property type="taxonomic scope" value="Bacteria"/>
</dbReference>
<gene>
    <name evidence="5" type="primary">truB</name>
    <name evidence="8" type="ordered locus">Deipe_3309</name>
</gene>
<dbReference type="PATRIC" id="fig|937777.3.peg.3325"/>
<keyword evidence="3 5" id="KW-0819">tRNA processing</keyword>
<organism evidence="8 9">
    <name type="scientific">Deinococcus peraridilitoris (strain DSM 19664 / LMG 22246 / CIP 109416 / KR-200)</name>
    <dbReference type="NCBI Taxonomy" id="937777"/>
    <lineage>
        <taxon>Bacteria</taxon>
        <taxon>Thermotogati</taxon>
        <taxon>Deinococcota</taxon>
        <taxon>Deinococci</taxon>
        <taxon>Deinococcales</taxon>
        <taxon>Deinococcaceae</taxon>
        <taxon>Deinococcus</taxon>
    </lineage>
</organism>
<comment type="function">
    <text evidence="5">Responsible for synthesis of pseudouridine from uracil-55 in the psi GC loop of transfer RNAs.</text>
</comment>
<dbReference type="Pfam" id="PF16198">
    <property type="entry name" value="TruB_C_2"/>
    <property type="match status" value="1"/>
</dbReference>
<dbReference type="EC" id="5.4.99.25" evidence="5"/>
<evidence type="ECO:0000256" key="2">
    <source>
        <dbReference type="ARBA" id="ARBA00005642"/>
    </source>
</evidence>
<dbReference type="Pfam" id="PF01509">
    <property type="entry name" value="TruB_N"/>
    <property type="match status" value="1"/>
</dbReference>
<evidence type="ECO:0000259" key="7">
    <source>
        <dbReference type="Pfam" id="PF16198"/>
    </source>
</evidence>
<dbReference type="STRING" id="937777.Deipe_3309"/>
<dbReference type="Proteomes" id="UP000010467">
    <property type="component" value="Chromosome"/>
</dbReference>
<evidence type="ECO:0000256" key="4">
    <source>
        <dbReference type="ARBA" id="ARBA00023235"/>
    </source>
</evidence>
<dbReference type="Gene3D" id="3.30.2350.10">
    <property type="entry name" value="Pseudouridine synthase"/>
    <property type="match status" value="1"/>
</dbReference>
<dbReference type="RefSeq" id="WP_015237048.1">
    <property type="nucleotide sequence ID" value="NC_019793.1"/>
</dbReference>
<dbReference type="EMBL" id="CP003382">
    <property type="protein sequence ID" value="AFZ68750.1"/>
    <property type="molecule type" value="Genomic_DNA"/>
</dbReference>
<dbReference type="NCBIfam" id="TIGR00431">
    <property type="entry name" value="TruB"/>
    <property type="match status" value="1"/>
</dbReference>
<protein>
    <recommendedName>
        <fullName evidence="5">tRNA pseudouridine synthase B</fullName>
        <ecNumber evidence="5">5.4.99.25</ecNumber>
    </recommendedName>
    <alternativeName>
        <fullName evidence="5">tRNA pseudouridine(55) synthase</fullName>
        <shortName evidence="5">Psi55 synthase</shortName>
    </alternativeName>
    <alternativeName>
        <fullName evidence="5">tRNA pseudouridylate synthase</fullName>
    </alternativeName>
    <alternativeName>
        <fullName evidence="5">tRNA-uridine isomerase</fullName>
    </alternativeName>
</protein>
<sequence>MPVYAVDKPLKRTSHDVVSRARRLLGTRRVGHTGTLDPLASGVLVLCSESSTKLVQFMDSDSKDYLAWISLGAATLTLDAEGPVTETAFATPPGVTEVEAVLRDFIGHQRQIPPQYSALQVGGQRAYAVARAGGALELPARSVVIHDLRLLGVYPSLAAVPPRFAPGEDNVWAPAESGRFFPLPEALGEFPTLVVWARVGSGTYLRSLARDIGERLGMPAHLSGLARTRVGQFQLSGACMLEDLPNAAGIDDLGALELSRLALDARTAKDLRDGKRPDTELQGRYAAVLQDELVAVVDADGHQLRVVRAWH</sequence>
<dbReference type="OrthoDB" id="9802309at2"/>
<accession>L0A6T8</accession>
<keyword evidence="9" id="KW-1185">Reference proteome</keyword>
<dbReference type="HOGENOM" id="CLU_032087_0_2_0"/>
<comment type="similarity">
    <text evidence="2 5">Belongs to the pseudouridine synthase TruB family. Type 1 subfamily.</text>
</comment>
<evidence type="ECO:0000313" key="9">
    <source>
        <dbReference type="Proteomes" id="UP000010467"/>
    </source>
</evidence>
<dbReference type="InterPro" id="IPR020103">
    <property type="entry name" value="PsdUridine_synth_cat_dom_sf"/>
</dbReference>
<dbReference type="GO" id="GO:1990481">
    <property type="term" value="P:mRNA pseudouridine synthesis"/>
    <property type="evidence" value="ECO:0007669"/>
    <property type="project" value="TreeGrafter"/>
</dbReference>
<dbReference type="GO" id="GO:0160148">
    <property type="term" value="F:tRNA pseudouridine(55) synthase activity"/>
    <property type="evidence" value="ECO:0007669"/>
    <property type="project" value="UniProtKB-EC"/>
</dbReference>
<dbReference type="PANTHER" id="PTHR13767">
    <property type="entry name" value="TRNA-PSEUDOURIDINE SYNTHASE"/>
    <property type="match status" value="1"/>
</dbReference>
<dbReference type="KEGG" id="dpd:Deipe_3309"/>
<proteinExistence type="inferred from homology"/>
<dbReference type="AlphaFoldDB" id="L0A6T8"/>
<name>L0A6T8_DEIPD</name>
<evidence type="ECO:0000313" key="8">
    <source>
        <dbReference type="EMBL" id="AFZ68750.1"/>
    </source>
</evidence>
<feature type="active site" description="Nucleophile" evidence="5">
    <location>
        <position position="37"/>
    </location>
</feature>